<dbReference type="GO" id="GO:0016757">
    <property type="term" value="F:glycosyltransferase activity"/>
    <property type="evidence" value="ECO:0007669"/>
    <property type="project" value="InterPro"/>
</dbReference>
<evidence type="ECO:0000259" key="1">
    <source>
        <dbReference type="Pfam" id="PF00534"/>
    </source>
</evidence>
<dbReference type="OrthoDB" id="7560678at2"/>
<dbReference type="InterPro" id="IPR001296">
    <property type="entry name" value="Glyco_trans_1"/>
</dbReference>
<sequence>MSALRIAYLINQYPKVSHSFIRREILALERQGLEINRFSLRGWEGDLVDAEDFVERERTRYILQRGVFGLLRSVLEIKLTSPIRYIKALALAFRMSRRADRPLPYHLIYLAEACRLALWLKRDGVTHLHVHFGTNSAEVAMLASELSGIPYSLMIHGSEEFDKPEFIGLPEKLRRATFVAAITSYCRSQLYRSLPYAQWDKVHIVHCGLEPAFYNNVAMNLPERPRFICVGRLCEQKGQQILIEAASILARKGIAFELVLAGDGEMRKEIEALIAKRNLESRVRITGWISSDQVKQEILDSRAMVMASFAEGLPVVIMEAMSLQRPILSTWITGVPELVIDGENGWLYPPGSVEELALAMERCLAASDEELSRMGQLARARVLERHDIDHEAARLHKLFQQTAQEARQLVEAAQW</sequence>
<dbReference type="Proteomes" id="UP000294737">
    <property type="component" value="Unassembled WGS sequence"/>
</dbReference>
<dbReference type="EMBL" id="SNWF01000005">
    <property type="protein sequence ID" value="TDN89557.1"/>
    <property type="molecule type" value="Genomic_DNA"/>
</dbReference>
<dbReference type="InterPro" id="IPR050194">
    <property type="entry name" value="Glycosyltransferase_grp1"/>
</dbReference>
<dbReference type="AlphaFoldDB" id="A0A4R6G558"/>
<dbReference type="PANTHER" id="PTHR45947:SF15">
    <property type="entry name" value="TEICHURONIC ACID BIOSYNTHESIS GLYCOSYLTRANSFERASE TUAC-RELATED"/>
    <property type="match status" value="1"/>
</dbReference>
<protein>
    <submittedName>
        <fullName evidence="2">Glycosyltransferase involved in cell wall biosynthesis</fullName>
    </submittedName>
</protein>
<proteinExistence type="predicted"/>
<dbReference type="PANTHER" id="PTHR45947">
    <property type="entry name" value="SULFOQUINOVOSYL TRANSFERASE SQD2"/>
    <property type="match status" value="1"/>
</dbReference>
<evidence type="ECO:0000313" key="3">
    <source>
        <dbReference type="Proteomes" id="UP000294737"/>
    </source>
</evidence>
<keyword evidence="2" id="KW-0808">Transferase</keyword>
<name>A0A4R6G558_9BURK</name>
<feature type="domain" description="Glycosyl transferase family 1" evidence="1">
    <location>
        <begin position="223"/>
        <end position="380"/>
    </location>
</feature>
<organism evidence="2 3">
    <name type="scientific">Herminiimonas fonticola</name>
    <dbReference type="NCBI Taxonomy" id="303380"/>
    <lineage>
        <taxon>Bacteria</taxon>
        <taxon>Pseudomonadati</taxon>
        <taxon>Pseudomonadota</taxon>
        <taxon>Betaproteobacteria</taxon>
        <taxon>Burkholderiales</taxon>
        <taxon>Oxalobacteraceae</taxon>
        <taxon>Herminiimonas</taxon>
    </lineage>
</organism>
<dbReference type="RefSeq" id="WP_112993062.1">
    <property type="nucleotide sequence ID" value="NZ_PTLZ01000005.1"/>
</dbReference>
<dbReference type="SUPFAM" id="SSF53756">
    <property type="entry name" value="UDP-Glycosyltransferase/glycogen phosphorylase"/>
    <property type="match status" value="1"/>
</dbReference>
<gene>
    <name evidence="2" type="ORF">EV677_1616</name>
</gene>
<accession>A0A4R6G558</accession>
<dbReference type="Pfam" id="PF00534">
    <property type="entry name" value="Glycos_transf_1"/>
    <property type="match status" value="1"/>
</dbReference>
<reference evidence="2 3" key="1">
    <citation type="submission" date="2019-03" db="EMBL/GenBank/DDBJ databases">
        <title>Genomic Encyclopedia of Type Strains, Phase IV (KMG-IV): sequencing the most valuable type-strain genomes for metagenomic binning, comparative biology and taxonomic classification.</title>
        <authorList>
            <person name="Goeker M."/>
        </authorList>
    </citation>
    <scope>NUCLEOTIDE SEQUENCE [LARGE SCALE GENOMIC DNA]</scope>
    <source>
        <strain evidence="2 3">DSM 18555</strain>
    </source>
</reference>
<comment type="caution">
    <text evidence="2">The sequence shown here is derived from an EMBL/GenBank/DDBJ whole genome shotgun (WGS) entry which is preliminary data.</text>
</comment>
<dbReference type="Gene3D" id="3.40.50.2000">
    <property type="entry name" value="Glycogen Phosphorylase B"/>
    <property type="match status" value="2"/>
</dbReference>
<evidence type="ECO:0000313" key="2">
    <source>
        <dbReference type="EMBL" id="TDN89557.1"/>
    </source>
</evidence>
<keyword evidence="3" id="KW-1185">Reference proteome</keyword>